<feature type="repeat" description="TPR" evidence="2">
    <location>
        <begin position="212"/>
        <end position="245"/>
    </location>
</feature>
<dbReference type="SUPFAM" id="SSF48452">
    <property type="entry name" value="TPR-like"/>
    <property type="match status" value="1"/>
</dbReference>
<dbReference type="EMBL" id="JRYR02000001">
    <property type="protein sequence ID" value="OHX65265.1"/>
    <property type="molecule type" value="Genomic_DNA"/>
</dbReference>
<dbReference type="STRING" id="915059.NH26_02300"/>
<evidence type="ECO:0000259" key="4">
    <source>
        <dbReference type="PROSITE" id="PS50076"/>
    </source>
</evidence>
<dbReference type="PROSITE" id="PS50076">
    <property type="entry name" value="DNAJ_2"/>
    <property type="match status" value="1"/>
</dbReference>
<keyword evidence="1" id="KW-0143">Chaperone</keyword>
<evidence type="ECO:0000256" key="1">
    <source>
        <dbReference type="ARBA" id="ARBA00023186"/>
    </source>
</evidence>
<keyword evidence="6" id="KW-1185">Reference proteome</keyword>
<dbReference type="InterPro" id="IPR001623">
    <property type="entry name" value="DnaJ_domain"/>
</dbReference>
<evidence type="ECO:0000256" key="3">
    <source>
        <dbReference type="SAM" id="Phobius"/>
    </source>
</evidence>
<dbReference type="Pfam" id="PF00226">
    <property type="entry name" value="DnaJ"/>
    <property type="match status" value="1"/>
</dbReference>
<keyword evidence="3" id="KW-1133">Transmembrane helix</keyword>
<dbReference type="SMART" id="SM00028">
    <property type="entry name" value="TPR"/>
    <property type="match status" value="2"/>
</dbReference>
<comment type="caution">
    <text evidence="5">The sequence shown here is derived from an EMBL/GenBank/DDBJ whole genome shotgun (WGS) entry which is preliminary data.</text>
</comment>
<evidence type="ECO:0000313" key="6">
    <source>
        <dbReference type="Proteomes" id="UP000179797"/>
    </source>
</evidence>
<accession>A0A1S1YWQ5</accession>
<proteinExistence type="predicted"/>
<reference evidence="5 6" key="1">
    <citation type="journal article" date="2012" name="Int. J. Syst. Evol. Microbiol.">
        <title>Flammeovirga pacifica sp. nov., isolated from deep-sea sediment.</title>
        <authorList>
            <person name="Xu H."/>
            <person name="Fu Y."/>
            <person name="Yang N."/>
            <person name="Ding Z."/>
            <person name="Lai Q."/>
            <person name="Zeng R."/>
        </authorList>
    </citation>
    <scope>NUCLEOTIDE SEQUENCE [LARGE SCALE GENOMIC DNA]</scope>
    <source>
        <strain evidence="6">DSM 24597 / LMG 26175 / WPAGA1</strain>
    </source>
</reference>
<dbReference type="PANTHER" id="PTHR44145:SF3">
    <property type="entry name" value="DNAJ HOMOLOG SUBFAMILY A MEMBER 3, MITOCHONDRIAL"/>
    <property type="match status" value="1"/>
</dbReference>
<keyword evidence="3" id="KW-0812">Transmembrane</keyword>
<feature type="transmembrane region" description="Helical" evidence="3">
    <location>
        <begin position="112"/>
        <end position="133"/>
    </location>
</feature>
<keyword evidence="3" id="KW-0472">Membrane</keyword>
<dbReference type="CDD" id="cd06257">
    <property type="entry name" value="DnaJ"/>
    <property type="match status" value="1"/>
</dbReference>
<evidence type="ECO:0000256" key="2">
    <source>
        <dbReference type="PROSITE-ProRule" id="PRU00339"/>
    </source>
</evidence>
<dbReference type="InterPro" id="IPR011990">
    <property type="entry name" value="TPR-like_helical_dom_sf"/>
</dbReference>
<dbReference type="Proteomes" id="UP000179797">
    <property type="component" value="Unassembled WGS sequence"/>
</dbReference>
<dbReference type="RefSeq" id="WP_044223783.1">
    <property type="nucleotide sequence ID" value="NZ_JRYR02000001.1"/>
</dbReference>
<dbReference type="InterPro" id="IPR036869">
    <property type="entry name" value="J_dom_sf"/>
</dbReference>
<organism evidence="5 6">
    <name type="scientific">Flammeovirga pacifica</name>
    <dbReference type="NCBI Taxonomy" id="915059"/>
    <lineage>
        <taxon>Bacteria</taxon>
        <taxon>Pseudomonadati</taxon>
        <taxon>Bacteroidota</taxon>
        <taxon>Cytophagia</taxon>
        <taxon>Cytophagales</taxon>
        <taxon>Flammeovirgaceae</taxon>
        <taxon>Flammeovirga</taxon>
    </lineage>
</organism>
<dbReference type="AlphaFoldDB" id="A0A1S1YWQ5"/>
<dbReference type="InterPro" id="IPR019734">
    <property type="entry name" value="TPR_rpt"/>
</dbReference>
<dbReference type="SMART" id="SM00271">
    <property type="entry name" value="DnaJ"/>
    <property type="match status" value="1"/>
</dbReference>
<evidence type="ECO:0000313" key="5">
    <source>
        <dbReference type="EMBL" id="OHX65265.1"/>
    </source>
</evidence>
<dbReference type="PROSITE" id="PS50005">
    <property type="entry name" value="TPR"/>
    <property type="match status" value="1"/>
</dbReference>
<keyword evidence="2" id="KW-0802">TPR repeat</keyword>
<dbReference type="InterPro" id="IPR051938">
    <property type="entry name" value="Apopto_cytoskel_mod"/>
</dbReference>
<dbReference type="Gene3D" id="1.10.287.110">
    <property type="entry name" value="DnaJ domain"/>
    <property type="match status" value="1"/>
</dbReference>
<dbReference type="PANTHER" id="PTHR44145">
    <property type="entry name" value="DNAJ HOMOLOG SUBFAMILY A MEMBER 3, MITOCHONDRIAL"/>
    <property type="match status" value="1"/>
</dbReference>
<protein>
    <recommendedName>
        <fullName evidence="4">J domain-containing protein</fullName>
    </recommendedName>
</protein>
<sequence>MRNNYYDILGIDQQSDKRQIKKAYLSLAKKFHPDIHGNDPEKSERFKIINEAYETLSDESKKFHYDHGISVTSFTNETYTDTVETQYKTQKREEYAQEKKEFISREKKTNKLFVPLTVGAFTVVIAGLISFFVQRQSKLAATTYEDAKLNLELRHDAIVKEQIEFLHQHESPILADIITAGLYINIDKSNNAIDILEPQLFKINEQDKKIASDAYCYLGIAYYKRKLGNKAIGYLEKSISYNPNNTAVYYWLGLTYSELKLDYQRAIQSLEKSKNTLGYENKTILNLGIAYQNAKQFNAAKDQFTVILHDPTYKKEANYYMGWNYFLDQRDVNRACLFWETAAKLGSKEGRYQVQRHCGN</sequence>
<feature type="domain" description="J" evidence="4">
    <location>
        <begin position="4"/>
        <end position="69"/>
    </location>
</feature>
<dbReference type="OrthoDB" id="1495940at2"/>
<dbReference type="Pfam" id="PF13431">
    <property type="entry name" value="TPR_17"/>
    <property type="match status" value="1"/>
</dbReference>
<gene>
    <name evidence="5" type="ORF">NH26_02300</name>
</gene>
<dbReference type="PRINTS" id="PR00625">
    <property type="entry name" value="JDOMAIN"/>
</dbReference>
<dbReference type="SUPFAM" id="SSF46565">
    <property type="entry name" value="Chaperone J-domain"/>
    <property type="match status" value="1"/>
</dbReference>
<name>A0A1S1YWQ5_FLAPC</name>
<dbReference type="Gene3D" id="1.25.40.10">
    <property type="entry name" value="Tetratricopeptide repeat domain"/>
    <property type="match status" value="1"/>
</dbReference>